<dbReference type="Pfam" id="PF00754">
    <property type="entry name" value="F5_F8_type_C"/>
    <property type="match status" value="1"/>
</dbReference>
<dbReference type="GO" id="GO:0009421">
    <property type="term" value="C:bacterial-type flagellum filament cap"/>
    <property type="evidence" value="ECO:0007669"/>
    <property type="project" value="InterPro"/>
</dbReference>
<comment type="similarity">
    <text evidence="2">Belongs to the FliD family.</text>
</comment>
<dbReference type="AlphaFoldDB" id="A0A7V0MZV7"/>
<evidence type="ECO:0000256" key="8">
    <source>
        <dbReference type="SAM" id="Coils"/>
    </source>
</evidence>
<name>A0A7V0MZV7_UNCAE</name>
<dbReference type="GO" id="GO:0007155">
    <property type="term" value="P:cell adhesion"/>
    <property type="evidence" value="ECO:0007669"/>
    <property type="project" value="InterPro"/>
</dbReference>
<evidence type="ECO:0000256" key="2">
    <source>
        <dbReference type="ARBA" id="ARBA00009764"/>
    </source>
</evidence>
<dbReference type="Gene3D" id="2.60.120.260">
    <property type="entry name" value="Galactose-binding domain-like"/>
    <property type="match status" value="1"/>
</dbReference>
<dbReference type="InterPro" id="IPR010809">
    <property type="entry name" value="FliD_C"/>
</dbReference>
<dbReference type="Proteomes" id="UP000885660">
    <property type="component" value="Unassembled WGS sequence"/>
</dbReference>
<dbReference type="Pfam" id="PF07196">
    <property type="entry name" value="Flagellin_IN"/>
    <property type="match status" value="1"/>
</dbReference>
<dbReference type="PANTHER" id="PTHR30288:SF0">
    <property type="entry name" value="FLAGELLAR HOOK-ASSOCIATED PROTEIN 2"/>
    <property type="match status" value="1"/>
</dbReference>
<sequence>MAEPTQYVTGIASNIQWDQAIDALLSRDYAYIDSLQQKINDNNTELTAWGSITAELLTIQNYATILSQSSTFQAKSATSSNENLVTATVNGSAQVGSYLLKVYQLSKTHQLTSRGFQSTDDTVASTGDTITIEVGNGWVDKKTSVEWLNGQQGIQRGSIKITDRSGASATIDLSGALTIQDVIDAINNNSDISVTAEIDYDSGYNVGDAIKLTDTSGGTGNFIVDEVNGGTTAQDLGIYTGSSGVASSVIHGEDINDITWDTPLDLLNDGTGVYKGSIQITDRAGNVDTIDLSSATTLQDVKDLIEAGPNTNVEVQINPDTNGITIHDLNASPTQDLIIDEVGGGTTAHDLGIYTTGVAGDRVGDRIIPGLNTILLKTLNGGSGVGSVTGDDFQITQRDGTTFNVDISSAETLQDVINLINNATGNTAVTASYDREGNGILLTDTSGGTGNFSVTSLNSSSAASDLGIEKSVSSDTLEGDDLNPQYIARCTRLDDLNGGQGVDADKIKITDRSGASAEIDLSDAETIGDVLDAINSTSGIDVTASINSQGNGILITDNTGLTVSPLKVEEAGGTTARDLNILQSTNSNSIDGSFETTITLTSDDTTLQGIMNAINDANAGVYASIIDDGSGINPYHLVITSSRSGDAGRMIVDPTFSAGEALELTSTISPQNAAIVVGEGTNKLLVSSSSNQINDAIPGVTLNLVDADPDTTVNINVAADIEGIKQSITNLIDAYNSFIDDVDRQQSYDADTKQEGGPLFGSITLTNIRNQLVQALTDPIEGSASLTSIFDLGITTDLTGHLNVDDATLTQVLNNNLDGVKELFSQSQNVALSSFGTTVSASSTYSSDYNVESVNNGDTSSDNWGSSGGGWMDGTQSSFPDYLTLIFNEVRTLSKVKIYTLDSATYPASSYGIKDYELQYLTPGGDPDNEDDWETYTTVTNNTEGTITHYPSISTEAIRLKINDSNDGQYSRIVEFEAYQNTGIAGRLKDLLSSVTDATTGLIANIEDGLLSQNEDYQQRIEAQQELLDMKREALWRKFTQMEQYLSIMQAQSSWLSLQVNSLNNMNRNR</sequence>
<dbReference type="InterPro" id="IPR008979">
    <property type="entry name" value="Galactose-bd-like_sf"/>
</dbReference>
<keyword evidence="5" id="KW-0975">Bacterial flagellum</keyword>
<dbReference type="GO" id="GO:0071973">
    <property type="term" value="P:bacterial-type flagellum-dependent cell motility"/>
    <property type="evidence" value="ECO:0007669"/>
    <property type="project" value="TreeGrafter"/>
</dbReference>
<dbReference type="InterPro" id="IPR003481">
    <property type="entry name" value="FliD_N"/>
</dbReference>
<gene>
    <name evidence="10" type="ORF">ENG47_00645</name>
</gene>
<feature type="domain" description="F5/8 type C" evidence="9">
    <location>
        <begin position="825"/>
        <end position="981"/>
    </location>
</feature>
<evidence type="ECO:0000256" key="7">
    <source>
        <dbReference type="ARBA" id="ARBA00033192"/>
    </source>
</evidence>
<protein>
    <recommendedName>
        <fullName evidence="7">Filament cap protein</fullName>
    </recommendedName>
    <alternativeName>
        <fullName evidence="6">Flagellar cap protein</fullName>
    </alternativeName>
</protein>
<keyword evidence="4 8" id="KW-0175">Coiled coil</keyword>
<evidence type="ECO:0000256" key="3">
    <source>
        <dbReference type="ARBA" id="ARBA00011255"/>
    </source>
</evidence>
<evidence type="ECO:0000313" key="10">
    <source>
        <dbReference type="EMBL" id="HDN84248.1"/>
    </source>
</evidence>
<evidence type="ECO:0000256" key="6">
    <source>
        <dbReference type="ARBA" id="ARBA00033074"/>
    </source>
</evidence>
<evidence type="ECO:0000256" key="5">
    <source>
        <dbReference type="ARBA" id="ARBA00023143"/>
    </source>
</evidence>
<comment type="caution">
    <text evidence="10">The sequence shown here is derived from an EMBL/GenBank/DDBJ whole genome shotgun (WGS) entry which is preliminary data.</text>
</comment>
<organism evidence="10">
    <name type="scientific">Aerophobetes bacterium</name>
    <dbReference type="NCBI Taxonomy" id="2030807"/>
    <lineage>
        <taxon>Bacteria</taxon>
        <taxon>Candidatus Aerophobota</taxon>
    </lineage>
</organism>
<dbReference type="EMBL" id="DRBC01000039">
    <property type="protein sequence ID" value="HDN84248.1"/>
    <property type="molecule type" value="Genomic_DNA"/>
</dbReference>
<feature type="coiled-coil region" evidence="8">
    <location>
        <begin position="1007"/>
        <end position="1034"/>
    </location>
</feature>
<dbReference type="Pfam" id="PF02465">
    <property type="entry name" value="FliD_N"/>
    <property type="match status" value="1"/>
</dbReference>
<dbReference type="InterPro" id="IPR010810">
    <property type="entry name" value="Flagellin_hook_IN_motif"/>
</dbReference>
<dbReference type="InterPro" id="IPR040026">
    <property type="entry name" value="FliD"/>
</dbReference>
<proteinExistence type="inferred from homology"/>
<dbReference type="PANTHER" id="PTHR30288">
    <property type="entry name" value="FLAGELLAR CAP/ASSEMBLY PROTEIN FLID"/>
    <property type="match status" value="1"/>
</dbReference>
<dbReference type="InterPro" id="IPR000421">
    <property type="entry name" value="FA58C"/>
</dbReference>
<dbReference type="Pfam" id="PF07195">
    <property type="entry name" value="FliD_C"/>
    <property type="match status" value="2"/>
</dbReference>
<reference evidence="10" key="1">
    <citation type="journal article" date="2020" name="mSystems">
        <title>Genome- and Community-Level Interaction Insights into Carbon Utilization and Element Cycling Functions of Hydrothermarchaeota in Hydrothermal Sediment.</title>
        <authorList>
            <person name="Zhou Z."/>
            <person name="Liu Y."/>
            <person name="Xu W."/>
            <person name="Pan J."/>
            <person name="Luo Z.H."/>
            <person name="Li M."/>
        </authorList>
    </citation>
    <scope>NUCLEOTIDE SEQUENCE [LARGE SCALE GENOMIC DNA]</scope>
    <source>
        <strain evidence="10">HyVt-219</strain>
    </source>
</reference>
<dbReference type="GO" id="GO:0009424">
    <property type="term" value="C:bacterial-type flagellum hook"/>
    <property type="evidence" value="ECO:0007669"/>
    <property type="project" value="InterPro"/>
</dbReference>
<comment type="subcellular location">
    <subcellularLocation>
        <location evidence="1">Bacterial flagellum</location>
    </subcellularLocation>
</comment>
<dbReference type="SUPFAM" id="SSF49785">
    <property type="entry name" value="Galactose-binding domain-like"/>
    <property type="match status" value="1"/>
</dbReference>
<evidence type="ECO:0000256" key="1">
    <source>
        <dbReference type="ARBA" id="ARBA00004365"/>
    </source>
</evidence>
<accession>A0A7V0MZV7</accession>
<comment type="subunit">
    <text evidence="3">Homopentamer.</text>
</comment>
<evidence type="ECO:0000256" key="4">
    <source>
        <dbReference type="ARBA" id="ARBA00023054"/>
    </source>
</evidence>
<dbReference type="PROSITE" id="PS50022">
    <property type="entry name" value="FA58C_3"/>
    <property type="match status" value="1"/>
</dbReference>
<evidence type="ECO:0000259" key="9">
    <source>
        <dbReference type="PROSITE" id="PS50022"/>
    </source>
</evidence>